<evidence type="ECO:0000313" key="1">
    <source>
        <dbReference type="EMBL" id="MBM3092026.1"/>
    </source>
</evidence>
<dbReference type="AlphaFoldDB" id="A0AAW4FLN7"/>
<gene>
    <name evidence="1" type="ORF">GFB56_14525</name>
</gene>
<sequence>MTVTSVREGKLVSPFTQSREIILAVTMLGRGHFIEESDCIGTIFATAADWLRAHDGEHATKLIRFDLEALSGEDISETVADAWLDDFDRTPDDEHLLPAFVRTSEAWERWCADFEAPGGGLRQAAPFCQPGHGTLNHRQQFGPQP</sequence>
<keyword evidence="2" id="KW-1185">Reference proteome</keyword>
<accession>A0AAW4FLN7</accession>
<dbReference type="EMBL" id="WXFA01000008">
    <property type="protein sequence ID" value="MBM3092026.1"/>
    <property type="molecule type" value="Genomic_DNA"/>
</dbReference>
<proteinExistence type="predicted"/>
<dbReference type="RefSeq" id="WP_025427487.1">
    <property type="nucleotide sequence ID" value="NZ_CP083370.1"/>
</dbReference>
<comment type="caution">
    <text evidence="1">The sequence shown here is derived from an EMBL/GenBank/DDBJ whole genome shotgun (WGS) entry which is preliminary data.</text>
</comment>
<reference evidence="1 2" key="1">
    <citation type="submission" date="2020-01" db="EMBL/GenBank/DDBJ databases">
        <title>Draft genome assembly of Ensifer adhaerens T173.</title>
        <authorList>
            <person name="Craig J.E."/>
            <person name="Stinchcombe J.R."/>
        </authorList>
    </citation>
    <scope>NUCLEOTIDE SEQUENCE [LARGE SCALE GENOMIC DNA]</scope>
    <source>
        <strain evidence="1 2">T173</strain>
    </source>
</reference>
<evidence type="ECO:0000313" key="2">
    <source>
        <dbReference type="Proteomes" id="UP000744980"/>
    </source>
</evidence>
<organism evidence="1 2">
    <name type="scientific">Ensifer canadensis</name>
    <dbReference type="NCBI Taxonomy" id="555315"/>
    <lineage>
        <taxon>Bacteria</taxon>
        <taxon>Pseudomonadati</taxon>
        <taxon>Pseudomonadota</taxon>
        <taxon>Alphaproteobacteria</taxon>
        <taxon>Hyphomicrobiales</taxon>
        <taxon>Rhizobiaceae</taxon>
        <taxon>Sinorhizobium/Ensifer group</taxon>
        <taxon>Ensifer</taxon>
    </lineage>
</organism>
<dbReference type="Proteomes" id="UP000744980">
    <property type="component" value="Unassembled WGS sequence"/>
</dbReference>
<protein>
    <submittedName>
        <fullName evidence="1">Uncharacterized protein</fullName>
    </submittedName>
</protein>
<name>A0AAW4FLN7_9HYPH</name>